<dbReference type="RefSeq" id="WP_342454400.1">
    <property type="nucleotide sequence ID" value="NZ_JAGGJU010000006.1"/>
</dbReference>
<dbReference type="Gene3D" id="3.40.720.10">
    <property type="entry name" value="Alkaline Phosphatase, subunit A"/>
    <property type="match status" value="1"/>
</dbReference>
<evidence type="ECO:0000313" key="9">
    <source>
        <dbReference type="Proteomes" id="UP000759443"/>
    </source>
</evidence>
<dbReference type="Proteomes" id="UP000759443">
    <property type="component" value="Unassembled WGS sequence"/>
</dbReference>
<comment type="subcellular location">
    <subcellularLocation>
        <location evidence="1">Cell membrane</location>
        <topology evidence="1">Multi-pass membrane protein</topology>
    </subcellularLocation>
</comment>
<evidence type="ECO:0000256" key="3">
    <source>
        <dbReference type="ARBA" id="ARBA00022692"/>
    </source>
</evidence>
<comment type="caution">
    <text evidence="8">The sequence shown here is derived from an EMBL/GenBank/DDBJ whole genome shotgun (WGS) entry which is preliminary data.</text>
</comment>
<feature type="domain" description="Sulfatase N-terminal" evidence="7">
    <location>
        <begin position="257"/>
        <end position="549"/>
    </location>
</feature>
<evidence type="ECO:0000313" key="8">
    <source>
        <dbReference type="EMBL" id="MBP1850974.1"/>
    </source>
</evidence>
<evidence type="ECO:0000256" key="4">
    <source>
        <dbReference type="ARBA" id="ARBA00022989"/>
    </source>
</evidence>
<dbReference type="Pfam" id="PF00884">
    <property type="entry name" value="Sulfatase"/>
    <property type="match status" value="1"/>
</dbReference>
<keyword evidence="9" id="KW-1185">Reference proteome</keyword>
<evidence type="ECO:0000256" key="5">
    <source>
        <dbReference type="ARBA" id="ARBA00023136"/>
    </source>
</evidence>
<sequence length="628" mass="70125">MRPLAVEDAVVPQRIWRVAQLLAGSFTLAMLTVFLTEWLSRGSLTDIGDFFLAANRPGLAVCGLVCLVFLLVDGVLGRSHQATLVVMPPLLLLAFMSAQKQNYLPDPLYPSDLLFGRQIGELMPVLVAAHPVQAALTGLGVLGSIVLLVSLWVLSRRHLSKLTVRGRIVRIALALPILIAAVPFLDYTRFYVLRDRLNMIPMMWDQQANYRHNGFLVAFAFNVPMAKVAAPAGYNANAMQAMTPGDTGFGYYPTSRPDIIMVMSESLWDPTRLDGVTFSRDPMPTVRANRSGNIVSPEFGGMTANVEFEALTGFSNAYLPYGSIPYQQYVRRPLPSLATFLRSSGYVAKAFHPFQAWFWNRGTVYPYLGFDSFLSEENLPTMDKRGIFASDESLTKAIIHEADESRDPFFFFAVTLQGHGPYEPNRYARNTIDIESAQLSDSSKAALATYTQGVKESDDSLKKLMDWASSRRRETLIVLFGDHLPPLGTVYTDTGYMPQVVATRRAEPETLKRQHETPLVVWSSRRGVIKDIGAISPSQLPYHIVRLAGLHHPFYTGLLGAVEKRYPIVDRTQLIDPDGVGQMDWQADAAEQDPLLNRYRLLQFDMMFGKTYARDSFFPELRSISNGS</sequence>
<evidence type="ECO:0000259" key="7">
    <source>
        <dbReference type="Pfam" id="PF00884"/>
    </source>
</evidence>
<dbReference type="InterPro" id="IPR050448">
    <property type="entry name" value="OpgB/LTA_synthase_biosynth"/>
</dbReference>
<dbReference type="InterPro" id="IPR017850">
    <property type="entry name" value="Alkaline_phosphatase_core_sf"/>
</dbReference>
<dbReference type="PANTHER" id="PTHR47371">
    <property type="entry name" value="LIPOTEICHOIC ACID SYNTHASE"/>
    <property type="match status" value="1"/>
</dbReference>
<keyword evidence="4 6" id="KW-1133">Transmembrane helix</keyword>
<dbReference type="EMBL" id="JAGGJU010000006">
    <property type="protein sequence ID" value="MBP1850974.1"/>
    <property type="molecule type" value="Genomic_DNA"/>
</dbReference>
<accession>A0ABS4DZ54</accession>
<feature type="transmembrane region" description="Helical" evidence="6">
    <location>
        <begin position="58"/>
        <end position="76"/>
    </location>
</feature>
<dbReference type="SUPFAM" id="SSF53649">
    <property type="entry name" value="Alkaline phosphatase-like"/>
    <property type="match status" value="1"/>
</dbReference>
<keyword evidence="5 6" id="KW-0472">Membrane</keyword>
<protein>
    <submittedName>
        <fullName evidence="8">Phosphoglycerol transferase MdoB-like AlkP superfamily enzyme</fullName>
    </submittedName>
</protein>
<dbReference type="CDD" id="cd16015">
    <property type="entry name" value="LTA_synthase"/>
    <property type="match status" value="1"/>
</dbReference>
<evidence type="ECO:0000256" key="6">
    <source>
        <dbReference type="SAM" id="Phobius"/>
    </source>
</evidence>
<organism evidence="8 9">
    <name type="scientific">Rhizobium halophytocola</name>
    <dbReference type="NCBI Taxonomy" id="735519"/>
    <lineage>
        <taxon>Bacteria</taxon>
        <taxon>Pseudomonadati</taxon>
        <taxon>Pseudomonadota</taxon>
        <taxon>Alphaproteobacteria</taxon>
        <taxon>Hyphomicrobiales</taxon>
        <taxon>Rhizobiaceae</taxon>
        <taxon>Rhizobium/Agrobacterium group</taxon>
        <taxon>Rhizobium</taxon>
    </lineage>
</organism>
<evidence type="ECO:0000256" key="2">
    <source>
        <dbReference type="ARBA" id="ARBA00022475"/>
    </source>
</evidence>
<proteinExistence type="predicted"/>
<feature type="transmembrane region" description="Helical" evidence="6">
    <location>
        <begin position="132"/>
        <end position="155"/>
    </location>
</feature>
<keyword evidence="2" id="KW-1003">Cell membrane</keyword>
<dbReference type="InterPro" id="IPR000917">
    <property type="entry name" value="Sulfatase_N"/>
</dbReference>
<feature type="transmembrane region" description="Helical" evidence="6">
    <location>
        <begin position="167"/>
        <end position="185"/>
    </location>
</feature>
<keyword evidence="3 6" id="KW-0812">Transmembrane</keyword>
<evidence type="ECO:0000256" key="1">
    <source>
        <dbReference type="ARBA" id="ARBA00004651"/>
    </source>
</evidence>
<feature type="transmembrane region" description="Helical" evidence="6">
    <location>
        <begin position="21"/>
        <end position="38"/>
    </location>
</feature>
<feature type="transmembrane region" description="Helical" evidence="6">
    <location>
        <begin position="83"/>
        <end position="99"/>
    </location>
</feature>
<dbReference type="PANTHER" id="PTHR47371:SF3">
    <property type="entry name" value="PHOSPHOGLYCEROL TRANSFERASE I"/>
    <property type="match status" value="1"/>
</dbReference>
<name>A0ABS4DZ54_9HYPH</name>
<gene>
    <name evidence="8" type="ORF">J2Z17_002417</name>
</gene>
<reference evidence="8 9" key="1">
    <citation type="submission" date="2021-03" db="EMBL/GenBank/DDBJ databases">
        <title>Genomic Encyclopedia of Type Strains, Phase IV (KMG-IV): sequencing the most valuable type-strain genomes for metagenomic binning, comparative biology and taxonomic classification.</title>
        <authorList>
            <person name="Goeker M."/>
        </authorList>
    </citation>
    <scope>NUCLEOTIDE SEQUENCE [LARGE SCALE GENOMIC DNA]</scope>
    <source>
        <strain evidence="8 9">DSM 21600</strain>
    </source>
</reference>